<gene>
    <name evidence="2" type="ORF">SAMN05421752_10250</name>
</gene>
<dbReference type="Proteomes" id="UP000185936">
    <property type="component" value="Unassembled WGS sequence"/>
</dbReference>
<organism evidence="2 3">
    <name type="scientific">Natronorubrum thiooxidans</name>
    <dbReference type="NCBI Taxonomy" id="308853"/>
    <lineage>
        <taxon>Archaea</taxon>
        <taxon>Methanobacteriati</taxon>
        <taxon>Methanobacteriota</taxon>
        <taxon>Stenosarchaea group</taxon>
        <taxon>Halobacteria</taxon>
        <taxon>Halobacteriales</taxon>
        <taxon>Natrialbaceae</taxon>
        <taxon>Natronorubrum</taxon>
    </lineage>
</organism>
<dbReference type="Pfam" id="PF10069">
    <property type="entry name" value="DICT"/>
    <property type="match status" value="1"/>
</dbReference>
<dbReference type="AlphaFoldDB" id="A0A1N7D808"/>
<dbReference type="PIRSF" id="PIRSF030471">
    <property type="entry name" value="STR_Vng0742h_prd"/>
    <property type="match status" value="1"/>
</dbReference>
<dbReference type="InterPro" id="IPR019278">
    <property type="entry name" value="DICT_dom"/>
</dbReference>
<dbReference type="EMBL" id="FTNR01000002">
    <property type="protein sequence ID" value="SIR71951.1"/>
    <property type="molecule type" value="Genomic_DNA"/>
</dbReference>
<evidence type="ECO:0000259" key="1">
    <source>
        <dbReference type="Pfam" id="PF10069"/>
    </source>
</evidence>
<proteinExistence type="predicted"/>
<accession>A0A1N7D808</accession>
<evidence type="ECO:0000313" key="2">
    <source>
        <dbReference type="EMBL" id="SIR71951.1"/>
    </source>
</evidence>
<dbReference type="RefSeq" id="WP_076607763.1">
    <property type="nucleotide sequence ID" value="NZ_FTNR01000002.1"/>
</dbReference>
<dbReference type="InterPro" id="IPR016954">
    <property type="entry name" value="Uncharacterised_Vng0742h"/>
</dbReference>
<keyword evidence="3" id="KW-1185">Reference proteome</keyword>
<sequence length="239" mass="26541">MTLSAYFAQIDPPTRTVTIYAPQPQPDVVDWFQTGVDAVDYRSLPDVTAASQSFFVIHEDDAFVAAIGLEAAREFLEPPINEPWADALDDASYRRLVEVFESTVWHSLERRQLLAVSREIENRAWRAGSGTLRVGFQNSDALEPMEAVYARLAAESALDIHVYIADDWDRPSIPGVTIYADGGDEIGSFWVLTFDGDGDPLRTSGLIARERDADGFEGLWTDDTQLVARLERALQAASD</sequence>
<dbReference type="OrthoDB" id="198447at2157"/>
<reference evidence="3" key="1">
    <citation type="submission" date="2017-01" db="EMBL/GenBank/DDBJ databases">
        <authorList>
            <person name="Varghese N."/>
            <person name="Submissions S."/>
        </authorList>
    </citation>
    <scope>NUCLEOTIDE SEQUENCE [LARGE SCALE GENOMIC DNA]</scope>
    <source>
        <strain evidence="3">type strain: HArc-</strain>
    </source>
</reference>
<dbReference type="STRING" id="308853.SAMN05421752_10250"/>
<protein>
    <submittedName>
        <fullName evidence="2">Diguanylate Cyclase and Two-component system sensory domain-containing protein</fullName>
    </submittedName>
</protein>
<feature type="domain" description="DICT" evidence="1">
    <location>
        <begin position="106"/>
        <end position="197"/>
    </location>
</feature>
<evidence type="ECO:0000313" key="3">
    <source>
        <dbReference type="Proteomes" id="UP000185936"/>
    </source>
</evidence>
<name>A0A1N7D808_9EURY</name>